<dbReference type="AlphaFoldDB" id="A0AAD9AKC4"/>
<evidence type="ECO:0000313" key="3">
    <source>
        <dbReference type="Proteomes" id="UP001243330"/>
    </source>
</evidence>
<gene>
    <name evidence="2" type="ORF">CCHR01_07776</name>
</gene>
<keyword evidence="3" id="KW-1185">Reference proteome</keyword>
<dbReference type="Proteomes" id="UP001243330">
    <property type="component" value="Unassembled WGS sequence"/>
</dbReference>
<feature type="region of interest" description="Disordered" evidence="1">
    <location>
        <begin position="66"/>
        <end position="89"/>
    </location>
</feature>
<sequence length="89" mass="9965">MRRAASVERVTVQQSRGDTGRKVWWRSTSLAVLQRPVQVQFQNARIAVSDAAWFVSFPTVRSGSEDHSAIQRCQSQGSPQFSSRKSGEL</sequence>
<name>A0AAD9AKC4_9PEZI</name>
<protein>
    <submittedName>
        <fullName evidence="2">Uncharacterized protein</fullName>
    </submittedName>
</protein>
<comment type="caution">
    <text evidence="2">The sequence shown here is derived from an EMBL/GenBank/DDBJ whole genome shotgun (WGS) entry which is preliminary data.</text>
</comment>
<organism evidence="2 3">
    <name type="scientific">Colletotrichum chrysophilum</name>
    <dbReference type="NCBI Taxonomy" id="1836956"/>
    <lineage>
        <taxon>Eukaryota</taxon>
        <taxon>Fungi</taxon>
        <taxon>Dikarya</taxon>
        <taxon>Ascomycota</taxon>
        <taxon>Pezizomycotina</taxon>
        <taxon>Sordariomycetes</taxon>
        <taxon>Hypocreomycetidae</taxon>
        <taxon>Glomerellales</taxon>
        <taxon>Glomerellaceae</taxon>
        <taxon>Colletotrichum</taxon>
        <taxon>Colletotrichum gloeosporioides species complex</taxon>
    </lineage>
</organism>
<accession>A0AAD9AKC4</accession>
<proteinExistence type="predicted"/>
<evidence type="ECO:0000313" key="2">
    <source>
        <dbReference type="EMBL" id="KAK1849568.1"/>
    </source>
</evidence>
<feature type="compositionally biased region" description="Polar residues" evidence="1">
    <location>
        <begin position="71"/>
        <end position="89"/>
    </location>
</feature>
<reference evidence="2" key="1">
    <citation type="submission" date="2023-01" db="EMBL/GenBank/DDBJ databases">
        <title>Colletotrichum chrysophilum M932 genome sequence.</title>
        <authorList>
            <person name="Baroncelli R."/>
        </authorList>
    </citation>
    <scope>NUCLEOTIDE SEQUENCE</scope>
    <source>
        <strain evidence="2">M932</strain>
    </source>
</reference>
<dbReference type="EMBL" id="JAQOWY010000140">
    <property type="protein sequence ID" value="KAK1849568.1"/>
    <property type="molecule type" value="Genomic_DNA"/>
</dbReference>
<evidence type="ECO:0000256" key="1">
    <source>
        <dbReference type="SAM" id="MobiDB-lite"/>
    </source>
</evidence>